<protein>
    <recommendedName>
        <fullName evidence="6">Probable sugar-binding periplasmic protein</fullName>
    </recommendedName>
</protein>
<accession>A0AAE9VN22</accession>
<dbReference type="Gene3D" id="3.40.190.10">
    <property type="entry name" value="Periplasmic binding protein-like II"/>
    <property type="match status" value="2"/>
</dbReference>
<dbReference type="RefSeq" id="WP_269817716.1">
    <property type="nucleotide sequence ID" value="NZ_CP114976.1"/>
</dbReference>
<dbReference type="EMBL" id="CP114976">
    <property type="protein sequence ID" value="WBE24772.1"/>
    <property type="molecule type" value="Genomic_DNA"/>
</dbReference>
<dbReference type="Pfam" id="PF01547">
    <property type="entry name" value="SBP_bac_1"/>
    <property type="match status" value="1"/>
</dbReference>
<sequence>MTPRTALAEDAEIHFWHWWNSAGEVKNIATLNKYLKQKNLTWTEQAAQSSSSHLYLAQLKDRLDAQRPDAAMLDSSETHNYAKALPLLALDDIAQEQEWAEVIPLAIQERAKHQGHWVSAPLNSHSTNWLWINKTLFTLLDMPEPETWDDLIDLLAHASALGIPALATPREDWEQALLFELVVISTGGLEFYRGLFVEQQRSAADQQILAQSFLRLQQLAGYFAPNTHSLSWDQATEQLWQGQVLMQVHGSWVNSELSALGAEAQLDYLCLRFPGTQGAYVFNSDHVVFFPAPPERKANQQQLARIFLDKEFQRELSIASGAAPARVDINTDGFNHCSQKSINDLRMANMRRAVMPSIINKNLEVIVGDFLNQRISADSAAEKVLNGVPQPAALDAAPSQ</sequence>
<comment type="function">
    <text evidence="5">Part of a binding-protein-dependent transport system for a sugar.</text>
</comment>
<keyword evidence="4" id="KW-0732">Signal</keyword>
<dbReference type="AlphaFoldDB" id="A0AAE9VN22"/>
<evidence type="ECO:0000256" key="3">
    <source>
        <dbReference type="ARBA" id="ARBA00022448"/>
    </source>
</evidence>
<evidence type="ECO:0000256" key="4">
    <source>
        <dbReference type="ARBA" id="ARBA00022729"/>
    </source>
</evidence>
<dbReference type="Proteomes" id="UP001212189">
    <property type="component" value="Chromosome"/>
</dbReference>
<reference evidence="7 8" key="1">
    <citation type="submission" date="2022-12" db="EMBL/GenBank/DDBJ databases">
        <title>Coexistence and Characterization of a Novel Tigecycline Resistance gene tet(X) variant and blaNDM-1 in a Pseudomonas caeni Isolate of Chicken Origin.</title>
        <authorList>
            <person name="Lu X."/>
            <person name="Zhang L."/>
            <person name="Li R."/>
            <person name="Wang Z."/>
        </authorList>
    </citation>
    <scope>NUCLEOTIDE SEQUENCE [LARGE SCALE GENOMIC DNA]</scope>
    <source>
        <strain evidence="7 8">CE14</strain>
    </source>
</reference>
<gene>
    <name evidence="7" type="ORF">O6P33_10420</name>
</gene>
<organism evidence="7 8">
    <name type="scientific">Denitrificimonas caeni</name>
    <dbReference type="NCBI Taxonomy" id="521720"/>
    <lineage>
        <taxon>Bacteria</taxon>
        <taxon>Pseudomonadati</taxon>
        <taxon>Pseudomonadota</taxon>
        <taxon>Gammaproteobacteria</taxon>
        <taxon>Pseudomonadales</taxon>
        <taxon>Pseudomonadaceae</taxon>
        <taxon>Denitrificimonas</taxon>
    </lineage>
</organism>
<comment type="subcellular location">
    <subcellularLocation>
        <location evidence="1">Periplasm</location>
    </subcellularLocation>
</comment>
<evidence type="ECO:0000256" key="5">
    <source>
        <dbReference type="ARBA" id="ARBA00049629"/>
    </source>
</evidence>
<evidence type="ECO:0000256" key="2">
    <source>
        <dbReference type="ARBA" id="ARBA00008520"/>
    </source>
</evidence>
<evidence type="ECO:0000256" key="6">
    <source>
        <dbReference type="ARBA" id="ARBA00049753"/>
    </source>
</evidence>
<name>A0AAE9VN22_9GAMM</name>
<dbReference type="GO" id="GO:0042597">
    <property type="term" value="C:periplasmic space"/>
    <property type="evidence" value="ECO:0007669"/>
    <property type="project" value="UniProtKB-SubCell"/>
</dbReference>
<keyword evidence="8" id="KW-1185">Reference proteome</keyword>
<comment type="similarity">
    <text evidence="2">Belongs to the bacterial solute-binding protein 1 family.</text>
</comment>
<evidence type="ECO:0000256" key="1">
    <source>
        <dbReference type="ARBA" id="ARBA00004418"/>
    </source>
</evidence>
<dbReference type="SUPFAM" id="SSF53850">
    <property type="entry name" value="Periplasmic binding protein-like II"/>
    <property type="match status" value="1"/>
</dbReference>
<dbReference type="InterPro" id="IPR050490">
    <property type="entry name" value="Bact_solute-bd_prot1"/>
</dbReference>
<dbReference type="PANTHER" id="PTHR43649">
    <property type="entry name" value="ARABINOSE-BINDING PROTEIN-RELATED"/>
    <property type="match status" value="1"/>
</dbReference>
<proteinExistence type="inferred from homology"/>
<evidence type="ECO:0000313" key="7">
    <source>
        <dbReference type="EMBL" id="WBE24772.1"/>
    </source>
</evidence>
<dbReference type="KEGG" id="dce:O6P33_10420"/>
<dbReference type="InterPro" id="IPR006059">
    <property type="entry name" value="SBP"/>
</dbReference>
<keyword evidence="3" id="KW-0813">Transport</keyword>
<evidence type="ECO:0000313" key="8">
    <source>
        <dbReference type="Proteomes" id="UP001212189"/>
    </source>
</evidence>
<dbReference type="PANTHER" id="PTHR43649:SF28">
    <property type="entry name" value="BINDING PROTEIN COMPONENT OF ABC SUGAR TRANSPORTER-RELATED"/>
    <property type="match status" value="1"/>
</dbReference>